<protein>
    <recommendedName>
        <fullName evidence="4">Integral membrane protein</fullName>
    </recommendedName>
</protein>
<evidence type="ECO:0008006" key="4">
    <source>
        <dbReference type="Google" id="ProtNLM"/>
    </source>
</evidence>
<keyword evidence="1" id="KW-0812">Transmembrane</keyword>
<accession>A0ABZ1HBR5</accession>
<keyword evidence="1" id="KW-1133">Transmembrane helix</keyword>
<name>A0ABZ1HBR5_STRPH</name>
<dbReference type="Proteomes" id="UP001340816">
    <property type="component" value="Chromosome"/>
</dbReference>
<keyword evidence="3" id="KW-1185">Reference proteome</keyword>
<organism evidence="2 3">
    <name type="scientific">Streptomyces phaeochromogenes</name>
    <dbReference type="NCBI Taxonomy" id="1923"/>
    <lineage>
        <taxon>Bacteria</taxon>
        <taxon>Bacillati</taxon>
        <taxon>Actinomycetota</taxon>
        <taxon>Actinomycetes</taxon>
        <taxon>Kitasatosporales</taxon>
        <taxon>Streptomycetaceae</taxon>
        <taxon>Streptomyces</taxon>
        <taxon>Streptomyces phaeochromogenes group</taxon>
    </lineage>
</organism>
<sequence length="85" mass="9221">MARHEFQPGRLIAGLFLTLTAVVYAGDAGGAWDTPWFVVIPLVTVGLCLAGAAGTLSHAIRRHRRRALLARETQDSRADEQIPGR</sequence>
<dbReference type="RefSeq" id="WP_326759655.1">
    <property type="nucleotide sequence ID" value="NZ_CP109135.1"/>
</dbReference>
<feature type="transmembrane region" description="Helical" evidence="1">
    <location>
        <begin position="35"/>
        <end position="56"/>
    </location>
</feature>
<keyword evidence="1" id="KW-0472">Membrane</keyword>
<evidence type="ECO:0000313" key="3">
    <source>
        <dbReference type="Proteomes" id="UP001340816"/>
    </source>
</evidence>
<gene>
    <name evidence="2" type="ORF">OHB35_21440</name>
</gene>
<dbReference type="EMBL" id="CP109135">
    <property type="protein sequence ID" value="WSD15605.1"/>
    <property type="molecule type" value="Genomic_DNA"/>
</dbReference>
<evidence type="ECO:0000313" key="2">
    <source>
        <dbReference type="EMBL" id="WSD15605.1"/>
    </source>
</evidence>
<evidence type="ECO:0000256" key="1">
    <source>
        <dbReference type="SAM" id="Phobius"/>
    </source>
</evidence>
<proteinExistence type="predicted"/>
<reference evidence="2 3" key="1">
    <citation type="submission" date="2022-10" db="EMBL/GenBank/DDBJ databases">
        <title>The complete genomes of actinobacterial strains from the NBC collection.</title>
        <authorList>
            <person name="Joergensen T.S."/>
            <person name="Alvarez Arevalo M."/>
            <person name="Sterndorff E.B."/>
            <person name="Faurdal D."/>
            <person name="Vuksanovic O."/>
            <person name="Mourched A.-S."/>
            <person name="Charusanti P."/>
            <person name="Shaw S."/>
            <person name="Blin K."/>
            <person name="Weber T."/>
        </authorList>
    </citation>
    <scope>NUCLEOTIDE SEQUENCE [LARGE SCALE GENOMIC DNA]</scope>
    <source>
        <strain evidence="2 3">NBC 01752</strain>
    </source>
</reference>